<dbReference type="EMBL" id="HBEZ01043666">
    <property type="protein sequence ID" value="CAD8646307.1"/>
    <property type="molecule type" value="Transcribed_RNA"/>
</dbReference>
<accession>A0A7S0MN40</accession>
<protein>
    <submittedName>
        <fullName evidence="1">Uncharacterized protein</fullName>
    </submittedName>
</protein>
<name>A0A7S0MN40_9CRYP</name>
<reference evidence="1" key="1">
    <citation type="submission" date="2021-01" db="EMBL/GenBank/DDBJ databases">
        <authorList>
            <person name="Corre E."/>
            <person name="Pelletier E."/>
            <person name="Niang G."/>
            <person name="Scheremetjew M."/>
            <person name="Finn R."/>
            <person name="Kale V."/>
            <person name="Holt S."/>
            <person name="Cochrane G."/>
            <person name="Meng A."/>
            <person name="Brown T."/>
            <person name="Cohen L."/>
        </authorList>
    </citation>
    <scope>NUCLEOTIDE SEQUENCE</scope>
    <source>
        <strain evidence="1">CCAP979/52</strain>
    </source>
</reference>
<evidence type="ECO:0000313" key="1">
    <source>
        <dbReference type="EMBL" id="CAD8646307.1"/>
    </source>
</evidence>
<sequence length="137" mass="15022">MFVWTRQVQDIDSLAQTKLAYVVSGRIHNFDPSVLPGGVLTGIRVHSVQDCVDGGCGNFQGLGVSDGMSNNPVEEIRWAQKLNAQATEELSSGQSQLKRIMKALKSSEELQHQVEARITEIQDSEALLEKKVDTIIG</sequence>
<gene>
    <name evidence="1" type="ORF">CCUR1050_LOCUS23992</name>
</gene>
<proteinExistence type="predicted"/>
<organism evidence="1">
    <name type="scientific">Cryptomonas curvata</name>
    <dbReference type="NCBI Taxonomy" id="233186"/>
    <lineage>
        <taxon>Eukaryota</taxon>
        <taxon>Cryptophyceae</taxon>
        <taxon>Cryptomonadales</taxon>
        <taxon>Cryptomonadaceae</taxon>
        <taxon>Cryptomonas</taxon>
    </lineage>
</organism>
<dbReference type="AlphaFoldDB" id="A0A7S0MN40"/>